<comment type="caution">
    <text evidence="3">The sequence shown here is derived from an EMBL/GenBank/DDBJ whole genome shotgun (WGS) entry which is preliminary data.</text>
</comment>
<name>A0ABT4RLJ7_9ACTN</name>
<feature type="region of interest" description="Disordered" evidence="1">
    <location>
        <begin position="413"/>
        <end position="559"/>
    </location>
</feature>
<organism evidence="3 4">
    <name type="scientific">Solirubrobacter deserti</name>
    <dbReference type="NCBI Taxonomy" id="2282478"/>
    <lineage>
        <taxon>Bacteria</taxon>
        <taxon>Bacillati</taxon>
        <taxon>Actinomycetota</taxon>
        <taxon>Thermoleophilia</taxon>
        <taxon>Solirubrobacterales</taxon>
        <taxon>Solirubrobacteraceae</taxon>
        <taxon>Solirubrobacter</taxon>
    </lineage>
</organism>
<feature type="compositionally biased region" description="Low complexity" evidence="1">
    <location>
        <begin position="451"/>
        <end position="471"/>
    </location>
</feature>
<accession>A0ABT4RLJ7</accession>
<dbReference type="EMBL" id="JAPCID010000025">
    <property type="protein sequence ID" value="MDA0139428.1"/>
    <property type="molecule type" value="Genomic_DNA"/>
</dbReference>
<evidence type="ECO:0000256" key="2">
    <source>
        <dbReference type="SAM" id="Phobius"/>
    </source>
</evidence>
<feature type="transmembrane region" description="Helical" evidence="2">
    <location>
        <begin position="199"/>
        <end position="223"/>
    </location>
</feature>
<evidence type="ECO:0000313" key="3">
    <source>
        <dbReference type="EMBL" id="MDA0139428.1"/>
    </source>
</evidence>
<feature type="transmembrane region" description="Helical" evidence="2">
    <location>
        <begin position="122"/>
        <end position="147"/>
    </location>
</feature>
<keyword evidence="2" id="KW-1133">Transmembrane helix</keyword>
<feature type="transmembrane region" description="Helical" evidence="2">
    <location>
        <begin position="235"/>
        <end position="262"/>
    </location>
</feature>
<sequence>MDDWLGSGIKKAGEVVLGPLKIGAESIARLLVTIVGALADLLVPKSLVRSGVDGIRWLVSLPPVGTEVNSGGTALGVRMPHLHELREVLTWIGVTLLPLGLIVSAARAYLAPGVDGESPSELLARVLAAAIGLLLYDWAWGVLVRLVKLVTDGLLGLPWVADGIERMLETLLIGGATGSAVAAEFVIPLLVLFAGGTLLGLVLVHVGLMVATSLVYVLGGLVLGLSVTSFGRRLLAAWLLAASAVVVLPVLWSVVFVTGSALMLDAQPAAGDGFAGFVAQLFNVAAAAGTFFVAIKLSLAVFRNATGAITGITSAGPASGGARAASAVAGRPAALAANATPAGLARFSAQMRGRAAALASGGARVAVAPIAHPARTLGTAARVAAHPVQSTQQAAGSLRAALTGSSPAAAAANATAHAGAAHPGRADAFARPPASPTATGSSGVDITPSNARAGAGTDAPPAAGDRGPSARRSGDSSRRSAPQPTPPGRAAAAAPATVRSTVNPAGPPAGASEPRGDTVPRPTSRTPTTSAHTTGGAAGRARWWPLARKTDSDEKRGGR</sequence>
<proteinExistence type="predicted"/>
<keyword evidence="4" id="KW-1185">Reference proteome</keyword>
<feature type="compositionally biased region" description="Low complexity" evidence="1">
    <location>
        <begin position="520"/>
        <end position="542"/>
    </location>
</feature>
<gene>
    <name evidence="3" type="ORF">OJ962_18135</name>
</gene>
<feature type="transmembrane region" description="Helical" evidence="2">
    <location>
        <begin position="168"/>
        <end position="193"/>
    </location>
</feature>
<keyword evidence="2" id="KW-0812">Transmembrane</keyword>
<evidence type="ECO:0000313" key="4">
    <source>
        <dbReference type="Proteomes" id="UP001147700"/>
    </source>
</evidence>
<reference evidence="3" key="1">
    <citation type="submission" date="2022-10" db="EMBL/GenBank/DDBJ databases">
        <title>The WGS of Solirubrobacter sp. CPCC 204708.</title>
        <authorList>
            <person name="Jiang Z."/>
        </authorList>
    </citation>
    <scope>NUCLEOTIDE SEQUENCE</scope>
    <source>
        <strain evidence="3">CPCC 204708</strain>
    </source>
</reference>
<evidence type="ECO:0000256" key="1">
    <source>
        <dbReference type="SAM" id="MobiDB-lite"/>
    </source>
</evidence>
<dbReference type="Proteomes" id="UP001147700">
    <property type="component" value="Unassembled WGS sequence"/>
</dbReference>
<feature type="transmembrane region" description="Helical" evidence="2">
    <location>
        <begin position="88"/>
        <end position="110"/>
    </location>
</feature>
<feature type="transmembrane region" description="Helical" evidence="2">
    <location>
        <begin position="274"/>
        <end position="295"/>
    </location>
</feature>
<feature type="compositionally biased region" description="Basic and acidic residues" evidence="1">
    <location>
        <begin position="548"/>
        <end position="559"/>
    </location>
</feature>
<dbReference type="RefSeq" id="WP_270006512.1">
    <property type="nucleotide sequence ID" value="NZ_JAPCID010000025.1"/>
</dbReference>
<feature type="compositionally biased region" description="Low complexity" evidence="1">
    <location>
        <begin position="413"/>
        <end position="430"/>
    </location>
</feature>
<feature type="compositionally biased region" description="Polar residues" evidence="1">
    <location>
        <begin position="436"/>
        <end position="450"/>
    </location>
</feature>
<keyword evidence="2" id="KW-0472">Membrane</keyword>
<protein>
    <submittedName>
        <fullName evidence="3">Uncharacterized protein</fullName>
    </submittedName>
</protein>